<accession>A0A168MCT3</accession>
<feature type="compositionally biased region" description="Acidic residues" evidence="1">
    <location>
        <begin position="26"/>
        <end position="43"/>
    </location>
</feature>
<evidence type="ECO:0000256" key="1">
    <source>
        <dbReference type="SAM" id="MobiDB-lite"/>
    </source>
</evidence>
<reference evidence="2" key="1">
    <citation type="submission" date="2016-04" db="EMBL/GenBank/DDBJ databases">
        <authorList>
            <person name="Evans L.H."/>
            <person name="Alamgir A."/>
            <person name="Owens N."/>
            <person name="Weber N.D."/>
            <person name="Virtaneva K."/>
            <person name="Barbian K."/>
            <person name="Babar A."/>
            <person name="Rosenke K."/>
        </authorList>
    </citation>
    <scope>NUCLEOTIDE SEQUENCE [LARGE SCALE GENOMIC DNA]</scope>
    <source>
        <strain evidence="2">CBS 101.48</strain>
    </source>
</reference>
<keyword evidence="3" id="KW-1185">Reference proteome</keyword>
<dbReference type="AlphaFoldDB" id="A0A168MCT3"/>
<evidence type="ECO:0000313" key="2">
    <source>
        <dbReference type="EMBL" id="SAL98306.1"/>
    </source>
</evidence>
<sequence length="211" mass="24245">MINLILQQRRDKLSQERGSPTKEHVEEEEEEDDDDDDDEDDDIPLSKCILDQPSNLKWPKKPHHQYSILEDETLHEDDDEDLLPIGVLQDPKAKLLHSCQSAAEKYKNSILCRDPQLKVSASQRQQQQRHDQGGSTYRDRSRRSSFDPASIHHLDPLSSSSKPIVMRSFSANQQKRRQGRPTEEEDDDDDVPLFRACLAIPSDPSNAKVPR</sequence>
<feature type="compositionally biased region" description="Basic and acidic residues" evidence="1">
    <location>
        <begin position="128"/>
        <end position="155"/>
    </location>
</feature>
<name>A0A168MCT3_ABSGL</name>
<dbReference type="OrthoDB" id="2289238at2759"/>
<dbReference type="Proteomes" id="UP000078561">
    <property type="component" value="Unassembled WGS sequence"/>
</dbReference>
<dbReference type="EMBL" id="LT552062">
    <property type="protein sequence ID" value="SAL98306.1"/>
    <property type="molecule type" value="Genomic_DNA"/>
</dbReference>
<protein>
    <submittedName>
        <fullName evidence="2">Uncharacterized protein</fullName>
    </submittedName>
</protein>
<feature type="region of interest" description="Disordered" evidence="1">
    <location>
        <begin position="117"/>
        <end position="211"/>
    </location>
</feature>
<proteinExistence type="predicted"/>
<evidence type="ECO:0000313" key="3">
    <source>
        <dbReference type="Proteomes" id="UP000078561"/>
    </source>
</evidence>
<dbReference type="InParanoid" id="A0A168MCT3"/>
<feature type="compositionally biased region" description="Basic and acidic residues" evidence="1">
    <location>
        <begin position="8"/>
        <end position="25"/>
    </location>
</feature>
<organism evidence="2">
    <name type="scientific">Absidia glauca</name>
    <name type="common">Pin mould</name>
    <dbReference type="NCBI Taxonomy" id="4829"/>
    <lineage>
        <taxon>Eukaryota</taxon>
        <taxon>Fungi</taxon>
        <taxon>Fungi incertae sedis</taxon>
        <taxon>Mucoromycota</taxon>
        <taxon>Mucoromycotina</taxon>
        <taxon>Mucoromycetes</taxon>
        <taxon>Mucorales</taxon>
        <taxon>Cunninghamellaceae</taxon>
        <taxon>Absidia</taxon>
    </lineage>
</organism>
<feature type="region of interest" description="Disordered" evidence="1">
    <location>
        <begin position="1"/>
        <end position="62"/>
    </location>
</feature>
<gene>
    <name evidence="2" type="primary">ABSGL_03835.1 scaffold 4673</name>
</gene>